<reference evidence="1 2" key="1">
    <citation type="submission" date="2016-11" db="EMBL/GenBank/DDBJ databases">
        <authorList>
            <person name="Jaros S."/>
            <person name="Januszkiewicz K."/>
            <person name="Wedrychowicz H."/>
        </authorList>
    </citation>
    <scope>NUCLEOTIDE SEQUENCE [LARGE SCALE GENOMIC DNA]</scope>
    <source>
        <strain evidence="1 2">DSM 24787</strain>
    </source>
</reference>
<dbReference type="AlphaFoldDB" id="A0A1N6D816"/>
<dbReference type="InterPro" id="IPR029058">
    <property type="entry name" value="AB_hydrolase_fold"/>
</dbReference>
<dbReference type="EMBL" id="FSRA01000001">
    <property type="protein sequence ID" value="SIN66938.1"/>
    <property type="molecule type" value="Genomic_DNA"/>
</dbReference>
<proteinExistence type="predicted"/>
<dbReference type="RefSeq" id="WP_074237523.1">
    <property type="nucleotide sequence ID" value="NZ_FSRA01000001.1"/>
</dbReference>
<dbReference type="STRING" id="536979.SAMN04488055_0432"/>
<dbReference type="PANTHER" id="PTHR48098:SF6">
    <property type="entry name" value="FERRI-BACILLIBACTIN ESTERASE BESA"/>
    <property type="match status" value="1"/>
</dbReference>
<dbReference type="Proteomes" id="UP000185003">
    <property type="component" value="Unassembled WGS sequence"/>
</dbReference>
<dbReference type="OrthoDB" id="9784036at2"/>
<dbReference type="InterPro" id="IPR050583">
    <property type="entry name" value="Mycobacterial_A85_antigen"/>
</dbReference>
<dbReference type="PANTHER" id="PTHR48098">
    <property type="entry name" value="ENTEROCHELIN ESTERASE-RELATED"/>
    <property type="match status" value="1"/>
</dbReference>
<dbReference type="SUPFAM" id="SSF53474">
    <property type="entry name" value="alpha/beta-Hydrolases"/>
    <property type="match status" value="1"/>
</dbReference>
<keyword evidence="2" id="KW-1185">Reference proteome</keyword>
<sequence length="254" mass="29092">MLPRKESFGQYSLYLQREVTFDCYLPANTRETPHLLLLNDGQDLAEIGFPAMLEQLQDTIHPSLWVVAVHAGPQRLQEYGTAKHVDYQGRGCKAGLYTRFILKELLPFLQQRYHQSFPDKTFGGFSMGGLSALDIVWNNPAQFHKAGVFSGSLWWRSSNEDTNHRIMHRQVKEGRFHPDLRFFFEAGTEDEMSDRNINGKIDAVDDTEDLVAILEEKGYEKGKHIQYTLVEGGKHDLNTWAGVMPGFLEWVVNT</sequence>
<evidence type="ECO:0000313" key="1">
    <source>
        <dbReference type="EMBL" id="SIN66938.1"/>
    </source>
</evidence>
<dbReference type="Gene3D" id="3.40.50.1820">
    <property type="entry name" value="alpha/beta hydrolase"/>
    <property type="match status" value="1"/>
</dbReference>
<protein>
    <submittedName>
        <fullName evidence="1">Enterochelin esterase</fullName>
    </submittedName>
</protein>
<evidence type="ECO:0000313" key="2">
    <source>
        <dbReference type="Proteomes" id="UP000185003"/>
    </source>
</evidence>
<organism evidence="1 2">
    <name type="scientific">Chitinophaga niabensis</name>
    <dbReference type="NCBI Taxonomy" id="536979"/>
    <lineage>
        <taxon>Bacteria</taxon>
        <taxon>Pseudomonadati</taxon>
        <taxon>Bacteroidota</taxon>
        <taxon>Chitinophagia</taxon>
        <taxon>Chitinophagales</taxon>
        <taxon>Chitinophagaceae</taxon>
        <taxon>Chitinophaga</taxon>
    </lineage>
</organism>
<dbReference type="Pfam" id="PF00756">
    <property type="entry name" value="Esterase"/>
    <property type="match status" value="1"/>
</dbReference>
<dbReference type="InterPro" id="IPR000801">
    <property type="entry name" value="Esterase-like"/>
</dbReference>
<gene>
    <name evidence="1" type="ORF">SAMN04488055_0432</name>
</gene>
<accession>A0A1N6D816</accession>
<name>A0A1N6D816_9BACT</name>